<keyword evidence="2" id="KW-1185">Reference proteome</keyword>
<comment type="caution">
    <text evidence="1">The sequence shown here is derived from an EMBL/GenBank/DDBJ whole genome shotgun (WGS) entry which is preliminary data.</text>
</comment>
<dbReference type="Proteomes" id="UP000639338">
    <property type="component" value="Unassembled WGS sequence"/>
</dbReference>
<dbReference type="AlphaFoldDB" id="A0A834XXG9"/>
<organism evidence="1 2">
    <name type="scientific">Aphidius gifuensis</name>
    <name type="common">Parasitoid wasp</name>
    <dbReference type="NCBI Taxonomy" id="684658"/>
    <lineage>
        <taxon>Eukaryota</taxon>
        <taxon>Metazoa</taxon>
        <taxon>Ecdysozoa</taxon>
        <taxon>Arthropoda</taxon>
        <taxon>Hexapoda</taxon>
        <taxon>Insecta</taxon>
        <taxon>Pterygota</taxon>
        <taxon>Neoptera</taxon>
        <taxon>Endopterygota</taxon>
        <taxon>Hymenoptera</taxon>
        <taxon>Apocrita</taxon>
        <taxon>Ichneumonoidea</taxon>
        <taxon>Braconidae</taxon>
        <taxon>Aphidiinae</taxon>
        <taxon>Aphidius</taxon>
    </lineage>
</organism>
<proteinExistence type="predicted"/>
<accession>A0A834XXG9</accession>
<name>A0A834XXG9_APHGI</name>
<gene>
    <name evidence="1" type="ORF">HCN44_005970</name>
</gene>
<protein>
    <submittedName>
        <fullName evidence="1">Uncharacterized protein</fullName>
    </submittedName>
</protein>
<sequence>MNELFDIIHVKHSKNLLTQAQCEFLESQRQTLKRGFISNDSKVLYINKKFTDRLLTTAEPNELLEEVINHENIREQESGNLL</sequence>
<evidence type="ECO:0000313" key="1">
    <source>
        <dbReference type="EMBL" id="KAF7995310.1"/>
    </source>
</evidence>
<evidence type="ECO:0000313" key="2">
    <source>
        <dbReference type="Proteomes" id="UP000639338"/>
    </source>
</evidence>
<reference evidence="1 2" key="1">
    <citation type="submission" date="2020-08" db="EMBL/GenBank/DDBJ databases">
        <title>Aphidius gifuensis genome sequencing and assembly.</title>
        <authorList>
            <person name="Du Z."/>
        </authorList>
    </citation>
    <scope>NUCLEOTIDE SEQUENCE [LARGE SCALE GENOMIC DNA]</scope>
    <source>
        <strain evidence="1">YNYX2018</strain>
        <tissue evidence="1">Adults</tissue>
    </source>
</reference>
<dbReference type="EMBL" id="JACMRX010000002">
    <property type="protein sequence ID" value="KAF7995310.1"/>
    <property type="molecule type" value="Genomic_DNA"/>
</dbReference>